<dbReference type="PROSITE" id="PS51257">
    <property type="entry name" value="PROKAR_LIPOPROTEIN"/>
    <property type="match status" value="1"/>
</dbReference>
<keyword evidence="2 8" id="KW-0813">Transport</keyword>
<keyword evidence="6 8" id="KW-0472">Membrane</keyword>
<feature type="compositionally biased region" description="Basic and acidic residues" evidence="10">
    <location>
        <begin position="320"/>
        <end position="350"/>
    </location>
</feature>
<dbReference type="Gene3D" id="2.40.170.20">
    <property type="entry name" value="TonB-dependent receptor, beta-barrel domain"/>
    <property type="match status" value="1"/>
</dbReference>
<feature type="domain" description="TonB-dependent receptor plug" evidence="13">
    <location>
        <begin position="77"/>
        <end position="176"/>
    </location>
</feature>
<evidence type="ECO:0000256" key="8">
    <source>
        <dbReference type="PROSITE-ProRule" id="PRU01360"/>
    </source>
</evidence>
<dbReference type="InterPro" id="IPR037066">
    <property type="entry name" value="Plug_dom_sf"/>
</dbReference>
<evidence type="ECO:0000256" key="2">
    <source>
        <dbReference type="ARBA" id="ARBA00022448"/>
    </source>
</evidence>
<keyword evidence="5 9" id="KW-0798">TonB box</keyword>
<evidence type="ECO:0000256" key="6">
    <source>
        <dbReference type="ARBA" id="ARBA00023136"/>
    </source>
</evidence>
<keyword evidence="15" id="KW-1185">Reference proteome</keyword>
<feature type="domain" description="TonB-dependent receptor-like beta-barrel" evidence="12">
    <location>
        <begin position="299"/>
        <end position="707"/>
    </location>
</feature>
<keyword evidence="14" id="KW-0675">Receptor</keyword>
<dbReference type="InterPro" id="IPR036942">
    <property type="entry name" value="Beta-barrel_TonB_sf"/>
</dbReference>
<evidence type="ECO:0000259" key="12">
    <source>
        <dbReference type="Pfam" id="PF00593"/>
    </source>
</evidence>
<dbReference type="Gene3D" id="2.170.130.10">
    <property type="entry name" value="TonB-dependent receptor, plug domain"/>
    <property type="match status" value="1"/>
</dbReference>
<dbReference type="Pfam" id="PF07715">
    <property type="entry name" value="Plug"/>
    <property type="match status" value="1"/>
</dbReference>
<comment type="similarity">
    <text evidence="8 9">Belongs to the TonB-dependent receptor family.</text>
</comment>
<sequence length="738" mass="79527">MSTHPFRFAFAPRAMSASLFALACALPQVALAETPDDPAQAGADTGATAPHGKVHEETPKEILVVGHPPTDFGLLAATASIGGDELVAADRAQIGDILDGLPGVASTSFAPGASRPILRGFSGDRIRVMTDGLGSLDASNVSVDHAVVFDALTVDHIDVFHGPSVLLYGGNAIGGAVNAIDTRIPRQVPERITATGMGSYGTAADERMLSGKIDMPLGDRFVAHVDGSWRKSDDLRIGGNLYSPALRHEMEQAAEHLAEEGETDEANELLADAGRRGRAPNTAARTYTIGAGLAFIDAGGSLGISYQRYDSRYGIPARPAFEDPHGHEEDGHDDHDDHEEEGHHHDHGEEPVTIDLVQNRFDLRGELILGGLFQSLQLRGGYSDYTHTEYEGTETGTIFDSQAIETRADLVQADRGGWRGRSGAQYFWRKMNVNGPEAVVPDYQIERFGLFTLQSLALGSGFTVDGSGRYESSHVSSRSMDFDKQYHLWSGAAGVSWKSGTGLTLGANFIHGERAPSPEELLSDGIHVATQAYELGDSTLGTERSNGGEAFIRYTSPRFELSLTGYITDFDNYIASVATGGEEDGQPIYQYAEAGALFKGFEAQASFQAAQWSGGQWSIDATSDYTHAKLDDIGPAPRIPPLRLRGGSDLTFGDLHLRGEVEWNAKQDRVGTYENATDDFTLVNLRADWHPMGEEGPVTLMLAANNLFDVIGRRSASYTSDFMPISGRDVRITAKITY</sequence>
<feature type="region of interest" description="Disordered" evidence="10">
    <location>
        <begin position="317"/>
        <end position="351"/>
    </location>
</feature>
<evidence type="ECO:0000256" key="4">
    <source>
        <dbReference type="ARBA" id="ARBA00022692"/>
    </source>
</evidence>
<dbReference type="InterPro" id="IPR012910">
    <property type="entry name" value="Plug_dom"/>
</dbReference>
<keyword evidence="7 8" id="KW-0998">Cell outer membrane</keyword>
<keyword evidence="3 8" id="KW-1134">Transmembrane beta strand</keyword>
<keyword evidence="11" id="KW-0732">Signal</keyword>
<dbReference type="Pfam" id="PF00593">
    <property type="entry name" value="TonB_dep_Rec_b-barrel"/>
    <property type="match status" value="1"/>
</dbReference>
<evidence type="ECO:0000256" key="5">
    <source>
        <dbReference type="ARBA" id="ARBA00023077"/>
    </source>
</evidence>
<organism evidence="14 15">
    <name type="scientific">Novosphingobium decolorationis</name>
    <dbReference type="NCBI Taxonomy" id="2698673"/>
    <lineage>
        <taxon>Bacteria</taxon>
        <taxon>Pseudomonadati</taxon>
        <taxon>Pseudomonadota</taxon>
        <taxon>Alphaproteobacteria</taxon>
        <taxon>Sphingomonadales</taxon>
        <taxon>Sphingomonadaceae</taxon>
        <taxon>Novosphingobium</taxon>
    </lineage>
</organism>
<keyword evidence="4 8" id="KW-0812">Transmembrane</keyword>
<evidence type="ECO:0000256" key="7">
    <source>
        <dbReference type="ARBA" id="ARBA00023237"/>
    </source>
</evidence>
<dbReference type="PANTHER" id="PTHR30069">
    <property type="entry name" value="TONB-DEPENDENT OUTER MEMBRANE RECEPTOR"/>
    <property type="match status" value="1"/>
</dbReference>
<dbReference type="Proteomes" id="UP000677126">
    <property type="component" value="Chromosome"/>
</dbReference>
<name>A0ABX8E3C3_9SPHN</name>
<evidence type="ECO:0000259" key="13">
    <source>
        <dbReference type="Pfam" id="PF07715"/>
    </source>
</evidence>
<gene>
    <name evidence="14" type="ORF">HT578_01405</name>
</gene>
<comment type="subcellular location">
    <subcellularLocation>
        <location evidence="1 8">Cell outer membrane</location>
        <topology evidence="1 8">Multi-pass membrane protein</topology>
    </subcellularLocation>
</comment>
<proteinExistence type="inferred from homology"/>
<dbReference type="EMBL" id="CP054856">
    <property type="protein sequence ID" value="QVM82536.1"/>
    <property type="molecule type" value="Genomic_DNA"/>
</dbReference>
<dbReference type="PANTHER" id="PTHR30069:SF40">
    <property type="entry name" value="TONB-DEPENDENT RECEPTOR NMB0964-RELATED"/>
    <property type="match status" value="1"/>
</dbReference>
<dbReference type="SUPFAM" id="SSF56935">
    <property type="entry name" value="Porins"/>
    <property type="match status" value="1"/>
</dbReference>
<reference evidence="14 15" key="1">
    <citation type="journal article" date="2021" name="Int. J. Syst. Evol. Microbiol.">
        <title>Novosphingobium decolorationis sp. nov., an aniline blue-decolourizing bacterium isolated from East Pacific sediment.</title>
        <authorList>
            <person name="Chen X."/>
            <person name="Dong B."/>
            <person name="Chen T."/>
            <person name="Ren N."/>
            <person name="Wang J."/>
            <person name="Xu Y."/>
            <person name="Yang J."/>
            <person name="Zhu S."/>
            <person name="Chen J."/>
        </authorList>
    </citation>
    <scope>NUCLEOTIDE SEQUENCE [LARGE SCALE GENOMIC DNA]</scope>
    <source>
        <strain evidence="14 15">502str22</strain>
    </source>
</reference>
<feature type="chain" id="PRO_5047231507" evidence="11">
    <location>
        <begin position="33"/>
        <end position="738"/>
    </location>
</feature>
<evidence type="ECO:0000256" key="3">
    <source>
        <dbReference type="ARBA" id="ARBA00022452"/>
    </source>
</evidence>
<dbReference type="PROSITE" id="PS52016">
    <property type="entry name" value="TONB_DEPENDENT_REC_3"/>
    <property type="match status" value="1"/>
</dbReference>
<accession>A0ABX8E3C3</accession>
<dbReference type="InterPro" id="IPR039426">
    <property type="entry name" value="TonB-dep_rcpt-like"/>
</dbReference>
<feature type="signal peptide" evidence="11">
    <location>
        <begin position="1"/>
        <end position="32"/>
    </location>
</feature>
<protein>
    <submittedName>
        <fullName evidence="14">TonB-dependent receptor</fullName>
    </submittedName>
</protein>
<evidence type="ECO:0000256" key="10">
    <source>
        <dbReference type="SAM" id="MobiDB-lite"/>
    </source>
</evidence>
<dbReference type="RefSeq" id="WP_213501707.1">
    <property type="nucleotide sequence ID" value="NZ_CP054856.1"/>
</dbReference>
<evidence type="ECO:0000313" key="15">
    <source>
        <dbReference type="Proteomes" id="UP000677126"/>
    </source>
</evidence>
<dbReference type="InterPro" id="IPR000531">
    <property type="entry name" value="Beta-barrel_TonB"/>
</dbReference>
<evidence type="ECO:0000256" key="9">
    <source>
        <dbReference type="RuleBase" id="RU003357"/>
    </source>
</evidence>
<evidence type="ECO:0000256" key="1">
    <source>
        <dbReference type="ARBA" id="ARBA00004571"/>
    </source>
</evidence>
<evidence type="ECO:0000256" key="11">
    <source>
        <dbReference type="SAM" id="SignalP"/>
    </source>
</evidence>
<evidence type="ECO:0000313" key="14">
    <source>
        <dbReference type="EMBL" id="QVM82536.1"/>
    </source>
</evidence>